<evidence type="ECO:0000259" key="1">
    <source>
        <dbReference type="Pfam" id="PF18864"/>
    </source>
</evidence>
<reference evidence="2 3" key="1">
    <citation type="journal article" date="2017" name="Genome Announc.">
        <title>Draft Genome Sequences of Salinivibrio proteolyticus, Salinivibrio sharmensis, Salinivibrio siamensis, Salinivibrio costicola subsp. alcaliphilus, Salinivibrio costicola subsp. vallismortis, and 29 New Isolates Belonging to the Genus Salinivibrio.</title>
        <authorList>
            <person name="Lopez-Hermoso C."/>
            <person name="de la Haba R.R."/>
            <person name="Sanchez-Porro C."/>
            <person name="Bayliss S.C."/>
            <person name="Feil E.J."/>
            <person name="Ventosa A."/>
        </authorList>
    </citation>
    <scope>NUCLEOTIDE SEQUENCE [LARGE SCALE GENOMIC DNA]</scope>
    <source>
        <strain evidence="2 3">IC202</strain>
    </source>
</reference>
<accession>A0AB36K622</accession>
<comment type="caution">
    <text evidence="2">The sequence shown here is derived from an EMBL/GenBank/DDBJ whole genome shotgun (WGS) entry which is preliminary data.</text>
</comment>
<organism evidence="2 3">
    <name type="scientific">Salinivibrio kushneri</name>
    <dbReference type="NCBI Taxonomy" id="1908198"/>
    <lineage>
        <taxon>Bacteria</taxon>
        <taxon>Pseudomonadati</taxon>
        <taxon>Pseudomonadota</taxon>
        <taxon>Gammaproteobacteria</taxon>
        <taxon>Vibrionales</taxon>
        <taxon>Vibrionaceae</taxon>
        <taxon>Salinivibrio</taxon>
    </lineage>
</organism>
<evidence type="ECO:0000313" key="2">
    <source>
        <dbReference type="EMBL" id="OOE43747.1"/>
    </source>
</evidence>
<feature type="domain" description="AbiTii" evidence="1">
    <location>
        <begin position="6"/>
        <end position="163"/>
    </location>
</feature>
<dbReference type="AlphaFoldDB" id="A0AB36K622"/>
<sequence>MVMPTLQELRDAAADDYASLTPLLCAAGAYAQSKNLPILRTWLSYELNGYSETTKVPLYRRLKSTPVAFTDNNAWHSFPEVEIGLGSSVTTIECRLSIIELTTMHECSLPLRSKFADSESEFLSHLLGIDGEYSLFVSADRLEHILYDVRRSLWTCLSQLEGESYSL</sequence>
<dbReference type="RefSeq" id="WP_077458645.1">
    <property type="nucleotide sequence ID" value="NZ_MUEO01000021.1"/>
</dbReference>
<dbReference type="InterPro" id="IPR041304">
    <property type="entry name" value="AbiTii"/>
</dbReference>
<protein>
    <recommendedName>
        <fullName evidence="1">AbiTii domain-containing protein</fullName>
    </recommendedName>
</protein>
<gene>
    <name evidence="2" type="ORF">BZG09_09810</name>
</gene>
<name>A0AB36K622_9GAMM</name>
<dbReference type="Pfam" id="PF18864">
    <property type="entry name" value="AbiTii"/>
    <property type="match status" value="1"/>
</dbReference>
<dbReference type="Proteomes" id="UP000188726">
    <property type="component" value="Unassembled WGS sequence"/>
</dbReference>
<proteinExistence type="predicted"/>
<dbReference type="EMBL" id="MUEO01000021">
    <property type="protein sequence ID" value="OOE43747.1"/>
    <property type="molecule type" value="Genomic_DNA"/>
</dbReference>
<evidence type="ECO:0000313" key="3">
    <source>
        <dbReference type="Proteomes" id="UP000188726"/>
    </source>
</evidence>